<dbReference type="RefSeq" id="WP_247244073.1">
    <property type="nucleotide sequence ID" value="NZ_JALJRA010000008.1"/>
</dbReference>
<dbReference type="PANTHER" id="PTHR38834">
    <property type="entry name" value="PERIPLASMIC SUBSTRATE BINDING PROTEIN FAMILY 3"/>
    <property type="match status" value="1"/>
</dbReference>
<evidence type="ECO:0000313" key="3">
    <source>
        <dbReference type="EMBL" id="MET3586313.1"/>
    </source>
</evidence>
<feature type="signal peptide" evidence="1">
    <location>
        <begin position="1"/>
        <end position="20"/>
    </location>
</feature>
<evidence type="ECO:0000259" key="2">
    <source>
        <dbReference type="Pfam" id="PF00497"/>
    </source>
</evidence>
<dbReference type="PANTHER" id="PTHR38834:SF3">
    <property type="entry name" value="SOLUTE-BINDING PROTEIN FAMILY 3_N-TERMINAL DOMAIN-CONTAINING PROTEIN"/>
    <property type="match status" value="1"/>
</dbReference>
<accession>A0ABV2H6Y9</accession>
<feature type="chain" id="PRO_5046828955" evidence="1">
    <location>
        <begin position="21"/>
        <end position="117"/>
    </location>
</feature>
<dbReference type="InterPro" id="IPR001638">
    <property type="entry name" value="Solute-binding_3/MltF_N"/>
</dbReference>
<dbReference type="Pfam" id="PF00497">
    <property type="entry name" value="SBP_bac_3"/>
    <property type="match status" value="1"/>
</dbReference>
<dbReference type="Proteomes" id="UP001549031">
    <property type="component" value="Unassembled WGS sequence"/>
</dbReference>
<reference evidence="3 4" key="1">
    <citation type="submission" date="2024-06" db="EMBL/GenBank/DDBJ databases">
        <title>Genomic Encyclopedia of Type Strains, Phase IV (KMG-IV): sequencing the most valuable type-strain genomes for metagenomic binning, comparative biology and taxonomic classification.</title>
        <authorList>
            <person name="Goeker M."/>
        </authorList>
    </citation>
    <scope>NUCLEOTIDE SEQUENCE [LARGE SCALE GENOMIC DNA]</scope>
    <source>
        <strain evidence="3 4">DSM 105042</strain>
    </source>
</reference>
<protein>
    <submittedName>
        <fullName evidence="3">ABC-type amino acid transport substrate-binding protein</fullName>
    </submittedName>
</protein>
<sequence>MTRLASLLFACLTAATCAHADEPLIFTTEAYPPFSFREQDGTNRGGGIDQLKAMIEEIGRPYDIQIMPWARAIALAETQPMHCVFAAARTPEREGRFKWVIPLFVNRSILVAREDSP</sequence>
<proteinExistence type="predicted"/>
<keyword evidence="1" id="KW-0732">Signal</keyword>
<evidence type="ECO:0000313" key="4">
    <source>
        <dbReference type="Proteomes" id="UP001549031"/>
    </source>
</evidence>
<dbReference type="Gene3D" id="3.40.190.10">
    <property type="entry name" value="Periplasmic binding protein-like II"/>
    <property type="match status" value="2"/>
</dbReference>
<name>A0ABV2H6Y9_9HYPH</name>
<dbReference type="SUPFAM" id="SSF53850">
    <property type="entry name" value="Periplasmic binding protein-like II"/>
    <property type="match status" value="1"/>
</dbReference>
<feature type="domain" description="Solute-binding protein family 3/N-terminal" evidence="2">
    <location>
        <begin position="26"/>
        <end position="116"/>
    </location>
</feature>
<comment type="caution">
    <text evidence="3">The sequence shown here is derived from an EMBL/GenBank/DDBJ whole genome shotgun (WGS) entry which is preliminary data.</text>
</comment>
<keyword evidence="4" id="KW-1185">Reference proteome</keyword>
<dbReference type="EMBL" id="JBEPLJ010000008">
    <property type="protein sequence ID" value="MET3586313.1"/>
    <property type="molecule type" value="Genomic_DNA"/>
</dbReference>
<gene>
    <name evidence="3" type="ORF">ABID21_002430</name>
</gene>
<organism evidence="3 4">
    <name type="scientific">Pseudorhizobium tarimense</name>
    <dbReference type="NCBI Taxonomy" id="1079109"/>
    <lineage>
        <taxon>Bacteria</taxon>
        <taxon>Pseudomonadati</taxon>
        <taxon>Pseudomonadota</taxon>
        <taxon>Alphaproteobacteria</taxon>
        <taxon>Hyphomicrobiales</taxon>
        <taxon>Rhizobiaceae</taxon>
        <taxon>Rhizobium/Agrobacterium group</taxon>
        <taxon>Pseudorhizobium</taxon>
    </lineage>
</organism>
<evidence type="ECO:0000256" key="1">
    <source>
        <dbReference type="SAM" id="SignalP"/>
    </source>
</evidence>